<dbReference type="InterPro" id="IPR036396">
    <property type="entry name" value="Cyt_P450_sf"/>
</dbReference>
<keyword evidence="3 7" id="KW-0479">Metal-binding</keyword>
<keyword evidence="2 7" id="KW-0349">Heme</keyword>
<evidence type="ECO:0000313" key="9">
    <source>
        <dbReference type="Proteomes" id="UP001201980"/>
    </source>
</evidence>
<evidence type="ECO:0000256" key="7">
    <source>
        <dbReference type="RuleBase" id="RU000461"/>
    </source>
</evidence>
<protein>
    <submittedName>
        <fullName evidence="8">Cytochrome P450</fullName>
    </submittedName>
</protein>
<evidence type="ECO:0000256" key="2">
    <source>
        <dbReference type="ARBA" id="ARBA00022617"/>
    </source>
</evidence>
<dbReference type="EMBL" id="JAKWBI020000139">
    <property type="protein sequence ID" value="KAJ2901741.1"/>
    <property type="molecule type" value="Genomic_DNA"/>
</dbReference>
<dbReference type="InterPro" id="IPR001128">
    <property type="entry name" value="Cyt_P450"/>
</dbReference>
<dbReference type="GO" id="GO:0016705">
    <property type="term" value="F:oxidoreductase activity, acting on paired donors, with incorporation or reduction of molecular oxygen"/>
    <property type="evidence" value="ECO:0007669"/>
    <property type="project" value="InterPro"/>
</dbReference>
<dbReference type="GO" id="GO:0016125">
    <property type="term" value="P:sterol metabolic process"/>
    <property type="evidence" value="ECO:0007669"/>
    <property type="project" value="TreeGrafter"/>
</dbReference>
<evidence type="ECO:0000256" key="6">
    <source>
        <dbReference type="ARBA" id="ARBA00023033"/>
    </source>
</evidence>
<evidence type="ECO:0000256" key="4">
    <source>
        <dbReference type="ARBA" id="ARBA00023002"/>
    </source>
</evidence>
<dbReference type="CDD" id="cd00302">
    <property type="entry name" value="cytochrome_P450"/>
    <property type="match status" value="1"/>
</dbReference>
<dbReference type="Gene3D" id="1.10.630.10">
    <property type="entry name" value="Cytochrome P450"/>
    <property type="match status" value="1"/>
</dbReference>
<dbReference type="GO" id="GO:0004497">
    <property type="term" value="F:monooxygenase activity"/>
    <property type="evidence" value="ECO:0007669"/>
    <property type="project" value="UniProtKB-KW"/>
</dbReference>
<comment type="caution">
    <text evidence="8">The sequence shown here is derived from an EMBL/GenBank/DDBJ whole genome shotgun (WGS) entry which is preliminary data.</text>
</comment>
<dbReference type="AlphaFoldDB" id="A0AAD5RRR2"/>
<dbReference type="SUPFAM" id="SSF48264">
    <property type="entry name" value="Cytochrome P450"/>
    <property type="match status" value="1"/>
</dbReference>
<organism evidence="8 9">
    <name type="scientific">Zalerion maritima</name>
    <dbReference type="NCBI Taxonomy" id="339359"/>
    <lineage>
        <taxon>Eukaryota</taxon>
        <taxon>Fungi</taxon>
        <taxon>Dikarya</taxon>
        <taxon>Ascomycota</taxon>
        <taxon>Pezizomycotina</taxon>
        <taxon>Sordariomycetes</taxon>
        <taxon>Lulworthiomycetidae</taxon>
        <taxon>Lulworthiales</taxon>
        <taxon>Lulworthiaceae</taxon>
        <taxon>Zalerion</taxon>
    </lineage>
</organism>
<sequence length="480" mass="51793">MSRPPQLPQSASTSLNPLAETFSFHSSPEQFIASRALSLHAANVSSASSQKPVKAHILGRNVVVLSSHAQVMHVLRQGKDPGSSEPKDTEPYVAAPAYAQLMGPFFPSPNLLLSEGEDHSCMRRDWEGKMAMAAAEALSPEAISRLTDEHFASLLEAGERVSLYATLKALAWKILLGVFLGLESEDELFNEVTSLQGDLLRGQFSVFPVSVNIGLWQSPRSKGIAARRKLQRILGPHVQKMRADGTGCPFNGADDAKDDVEEAANHLLLFTSSLSAKALASLLTAFLLNLFLSPGLCAGVAASTTAETERGRLLCSTLLETERLSPPIVGIMRRAQAQDVVVSHEDGHPATLIPSGWDAWLYFVGAGRDPSVFGANCDKFDPRRFMDSRSGNPVQDTVPTVAFSAGKKECLGKEFARSACLAVGRTLVQKGLGLEGAVDAPGVRAWLGWEKQGPEEWARDMRQLPTQRPAVPIMAKVVHL</sequence>
<name>A0AAD5RRR2_9PEZI</name>
<dbReference type="GO" id="GO:0005506">
    <property type="term" value="F:iron ion binding"/>
    <property type="evidence" value="ECO:0007669"/>
    <property type="project" value="InterPro"/>
</dbReference>
<keyword evidence="6 7" id="KW-0503">Monooxygenase</keyword>
<dbReference type="Proteomes" id="UP001201980">
    <property type="component" value="Unassembled WGS sequence"/>
</dbReference>
<evidence type="ECO:0000313" key="8">
    <source>
        <dbReference type="EMBL" id="KAJ2901741.1"/>
    </source>
</evidence>
<reference evidence="8" key="1">
    <citation type="submission" date="2022-07" db="EMBL/GenBank/DDBJ databases">
        <title>Draft genome sequence of Zalerion maritima ATCC 34329, a (micro)plastics degrading marine fungus.</title>
        <authorList>
            <person name="Paco A."/>
            <person name="Goncalves M.F.M."/>
            <person name="Rocha-Santos T.A.P."/>
            <person name="Alves A."/>
        </authorList>
    </citation>
    <scope>NUCLEOTIDE SEQUENCE</scope>
    <source>
        <strain evidence="8">ATCC 34329</strain>
    </source>
</reference>
<dbReference type="InterPro" id="IPR017972">
    <property type="entry name" value="Cyt_P450_CS"/>
</dbReference>
<gene>
    <name evidence="8" type="ORF">MKZ38_001413</name>
</gene>
<keyword evidence="9" id="KW-1185">Reference proteome</keyword>
<dbReference type="GO" id="GO:0020037">
    <property type="term" value="F:heme binding"/>
    <property type="evidence" value="ECO:0007669"/>
    <property type="project" value="InterPro"/>
</dbReference>
<dbReference type="PANTHER" id="PTHR24286">
    <property type="entry name" value="CYTOCHROME P450 26"/>
    <property type="match status" value="1"/>
</dbReference>
<comment type="similarity">
    <text evidence="1 7">Belongs to the cytochrome P450 family.</text>
</comment>
<dbReference type="PROSITE" id="PS00086">
    <property type="entry name" value="CYTOCHROME_P450"/>
    <property type="match status" value="1"/>
</dbReference>
<dbReference type="PANTHER" id="PTHR24286:SF384">
    <property type="entry name" value="P450, PUTATIVE (EUROFUNG)-RELATED"/>
    <property type="match status" value="1"/>
</dbReference>
<evidence type="ECO:0000256" key="5">
    <source>
        <dbReference type="ARBA" id="ARBA00023004"/>
    </source>
</evidence>
<evidence type="ECO:0000256" key="1">
    <source>
        <dbReference type="ARBA" id="ARBA00010617"/>
    </source>
</evidence>
<accession>A0AAD5RRR2</accession>
<dbReference type="Pfam" id="PF00067">
    <property type="entry name" value="p450"/>
    <property type="match status" value="1"/>
</dbReference>
<keyword evidence="4 7" id="KW-0560">Oxidoreductase</keyword>
<keyword evidence="5 7" id="KW-0408">Iron</keyword>
<proteinExistence type="inferred from homology"/>
<evidence type="ECO:0000256" key="3">
    <source>
        <dbReference type="ARBA" id="ARBA00022723"/>
    </source>
</evidence>